<reference evidence="3 4" key="1">
    <citation type="journal article" date="2019" name="Int. J. Syst. Evol. Microbiol.">
        <title>The Global Catalogue of Microorganisms (GCM) 10K type strain sequencing project: providing services to taxonomists for standard genome sequencing and annotation.</title>
        <authorList>
            <consortium name="The Broad Institute Genomics Platform"/>
            <consortium name="The Broad Institute Genome Sequencing Center for Infectious Disease"/>
            <person name="Wu L."/>
            <person name="Ma J."/>
        </authorList>
    </citation>
    <scope>NUCLEOTIDE SEQUENCE [LARGE SCALE GENOMIC DNA]</scope>
    <source>
        <strain evidence="3 4">JCM 14323</strain>
    </source>
</reference>
<keyword evidence="1 3" id="KW-0378">Hydrolase</keyword>
<dbReference type="PANTHER" id="PTHR48081:SF8">
    <property type="entry name" value="ALPHA_BETA HYDROLASE FOLD-3 DOMAIN-CONTAINING PROTEIN-RELATED"/>
    <property type="match status" value="1"/>
</dbReference>
<dbReference type="SUPFAM" id="SSF53474">
    <property type="entry name" value="alpha/beta-Hydrolases"/>
    <property type="match status" value="1"/>
</dbReference>
<dbReference type="InterPro" id="IPR029058">
    <property type="entry name" value="AB_hydrolase_fold"/>
</dbReference>
<gene>
    <name evidence="3" type="ORF">GCM10009750_07060</name>
</gene>
<sequence>MTDSTTPMALTEIDPTLHEPLGKVPPLNLENAFVLGLMGRASKLAPGANVDGVERRKAKAGHAGLRIFTPAQPNGSALIWIHGGGLVLGSAAGDDRFCGETARDTGAIVISVDYRLAPRHPYPAALDDAHAAWTWVGDGAAELGVDPARIAIGGASAGGGLAAALVQRLHDEGAKPAAQLLFCPMLDDRTAANRDLDARTHLVWNNRSNLVGWRSYLGTEPGAADVPPYAAPARRTDLSGLPPVWTYWTDVELFGAEDAAYAERLRAAGVDVTSEVVPAAPHGFEVWGSQSELAQGLFGRARAWLAERLAVSA</sequence>
<evidence type="ECO:0000259" key="2">
    <source>
        <dbReference type="Pfam" id="PF07859"/>
    </source>
</evidence>
<comment type="caution">
    <text evidence="3">The sequence shown here is derived from an EMBL/GenBank/DDBJ whole genome shotgun (WGS) entry which is preliminary data.</text>
</comment>
<feature type="domain" description="Alpha/beta hydrolase fold-3" evidence="2">
    <location>
        <begin position="78"/>
        <end position="284"/>
    </location>
</feature>
<protein>
    <submittedName>
        <fullName evidence="3">Alpha/beta hydrolase</fullName>
    </submittedName>
</protein>
<dbReference type="Pfam" id="PF07859">
    <property type="entry name" value="Abhydrolase_3"/>
    <property type="match status" value="1"/>
</dbReference>
<organism evidence="3 4">
    <name type="scientific">Agromyces salentinus</name>
    <dbReference type="NCBI Taxonomy" id="269421"/>
    <lineage>
        <taxon>Bacteria</taxon>
        <taxon>Bacillati</taxon>
        <taxon>Actinomycetota</taxon>
        <taxon>Actinomycetes</taxon>
        <taxon>Micrococcales</taxon>
        <taxon>Microbacteriaceae</taxon>
        <taxon>Agromyces</taxon>
    </lineage>
</organism>
<evidence type="ECO:0000256" key="1">
    <source>
        <dbReference type="ARBA" id="ARBA00022801"/>
    </source>
</evidence>
<dbReference type="GO" id="GO:0016787">
    <property type="term" value="F:hydrolase activity"/>
    <property type="evidence" value="ECO:0007669"/>
    <property type="project" value="UniProtKB-KW"/>
</dbReference>
<evidence type="ECO:0000313" key="4">
    <source>
        <dbReference type="Proteomes" id="UP001501746"/>
    </source>
</evidence>
<dbReference type="InterPro" id="IPR013094">
    <property type="entry name" value="AB_hydrolase_3"/>
</dbReference>
<dbReference type="InterPro" id="IPR050300">
    <property type="entry name" value="GDXG_lipolytic_enzyme"/>
</dbReference>
<accession>A0ABN2MG86</accession>
<dbReference type="PANTHER" id="PTHR48081">
    <property type="entry name" value="AB HYDROLASE SUPERFAMILY PROTEIN C4A8.06C"/>
    <property type="match status" value="1"/>
</dbReference>
<dbReference type="RefSeq" id="WP_212275429.1">
    <property type="nucleotide sequence ID" value="NZ_BAAANK010000002.1"/>
</dbReference>
<dbReference type="EMBL" id="BAAANK010000002">
    <property type="protein sequence ID" value="GAA1826267.1"/>
    <property type="molecule type" value="Genomic_DNA"/>
</dbReference>
<dbReference type="Gene3D" id="3.40.50.1820">
    <property type="entry name" value="alpha/beta hydrolase"/>
    <property type="match status" value="1"/>
</dbReference>
<keyword evidence="4" id="KW-1185">Reference proteome</keyword>
<evidence type="ECO:0000313" key="3">
    <source>
        <dbReference type="EMBL" id="GAA1826267.1"/>
    </source>
</evidence>
<name>A0ABN2MG86_9MICO</name>
<proteinExistence type="predicted"/>
<dbReference type="Proteomes" id="UP001501746">
    <property type="component" value="Unassembled WGS sequence"/>
</dbReference>